<protein>
    <submittedName>
        <fullName evidence="1">Uncharacterized protein</fullName>
    </submittedName>
</protein>
<gene>
    <name evidence="1" type="ORF">MON38_08930</name>
</gene>
<comment type="caution">
    <text evidence="1">The sequence shown here is derived from an EMBL/GenBank/DDBJ whole genome shotgun (WGS) entry which is preliminary data.</text>
</comment>
<proteinExistence type="predicted"/>
<keyword evidence="2" id="KW-1185">Reference proteome</keyword>
<dbReference type="Proteomes" id="UP001139193">
    <property type="component" value="Unassembled WGS sequence"/>
</dbReference>
<sequence>METKLLTKFRIFKLVFESNVHDHGSMWTYKHIQGEENHEFDSEKEALEWVHENPEIMIKCREFVILPVYHLVLA</sequence>
<name>A0A9X1VF41_9BACT</name>
<dbReference type="AlphaFoldDB" id="A0A9X1VF41"/>
<organism evidence="1 2">
    <name type="scientific">Hymenobacter cyanobacteriorum</name>
    <dbReference type="NCBI Taxonomy" id="2926463"/>
    <lineage>
        <taxon>Bacteria</taxon>
        <taxon>Pseudomonadati</taxon>
        <taxon>Bacteroidota</taxon>
        <taxon>Cytophagia</taxon>
        <taxon>Cytophagales</taxon>
        <taxon>Hymenobacteraceae</taxon>
        <taxon>Hymenobacter</taxon>
    </lineage>
</organism>
<dbReference type="RefSeq" id="WP_241935808.1">
    <property type="nucleotide sequence ID" value="NZ_JALBGC010000002.1"/>
</dbReference>
<evidence type="ECO:0000313" key="2">
    <source>
        <dbReference type="Proteomes" id="UP001139193"/>
    </source>
</evidence>
<reference evidence="1" key="1">
    <citation type="submission" date="2022-03" db="EMBL/GenBank/DDBJ databases">
        <title>Bacterial whole genome sequence for Hymenobacter sp. DH14.</title>
        <authorList>
            <person name="Le V."/>
        </authorList>
    </citation>
    <scope>NUCLEOTIDE SEQUENCE</scope>
    <source>
        <strain evidence="1">DH14</strain>
    </source>
</reference>
<accession>A0A9X1VF41</accession>
<dbReference type="EMBL" id="JALBGC010000002">
    <property type="protein sequence ID" value="MCI1187542.1"/>
    <property type="molecule type" value="Genomic_DNA"/>
</dbReference>
<evidence type="ECO:0000313" key="1">
    <source>
        <dbReference type="EMBL" id="MCI1187542.1"/>
    </source>
</evidence>